<proteinExistence type="predicted"/>
<sequence>MTKSRKQALEHSQKNNEVFRVQHKLSRDDIQDITKKSKGYPKRMPESEHYKGNSYMKISNPIRQCKCHHRNNLSSKTVLRILLRDKTGQ</sequence>
<feature type="compositionally biased region" description="Basic and acidic residues" evidence="1">
    <location>
        <begin position="25"/>
        <end position="35"/>
    </location>
</feature>
<name>A0A9N9NL26_9GLOM</name>
<dbReference type="AlphaFoldDB" id="A0A9N9NL26"/>
<keyword evidence="3" id="KW-1185">Reference proteome</keyword>
<evidence type="ECO:0000313" key="2">
    <source>
        <dbReference type="EMBL" id="CAG8747808.1"/>
    </source>
</evidence>
<organism evidence="2 3">
    <name type="scientific">Cetraspora pellucida</name>
    <dbReference type="NCBI Taxonomy" id="1433469"/>
    <lineage>
        <taxon>Eukaryota</taxon>
        <taxon>Fungi</taxon>
        <taxon>Fungi incertae sedis</taxon>
        <taxon>Mucoromycota</taxon>
        <taxon>Glomeromycotina</taxon>
        <taxon>Glomeromycetes</taxon>
        <taxon>Diversisporales</taxon>
        <taxon>Gigasporaceae</taxon>
        <taxon>Cetraspora</taxon>
    </lineage>
</organism>
<comment type="caution">
    <text evidence="2">The sequence shown here is derived from an EMBL/GenBank/DDBJ whole genome shotgun (WGS) entry which is preliminary data.</text>
</comment>
<gene>
    <name evidence="2" type="ORF">CPELLU_LOCUS14509</name>
</gene>
<reference evidence="2" key="1">
    <citation type="submission" date="2021-06" db="EMBL/GenBank/DDBJ databases">
        <authorList>
            <person name="Kallberg Y."/>
            <person name="Tangrot J."/>
            <person name="Rosling A."/>
        </authorList>
    </citation>
    <scope>NUCLEOTIDE SEQUENCE</scope>
    <source>
        <strain evidence="2">FL966</strain>
    </source>
</reference>
<dbReference type="Proteomes" id="UP000789759">
    <property type="component" value="Unassembled WGS sequence"/>
</dbReference>
<dbReference type="EMBL" id="CAJVQA010017256">
    <property type="protein sequence ID" value="CAG8747808.1"/>
    <property type="molecule type" value="Genomic_DNA"/>
</dbReference>
<feature type="region of interest" description="Disordered" evidence="1">
    <location>
        <begin position="1"/>
        <end position="54"/>
    </location>
</feature>
<protein>
    <submittedName>
        <fullName evidence="2">1275_t:CDS:1</fullName>
    </submittedName>
</protein>
<evidence type="ECO:0000256" key="1">
    <source>
        <dbReference type="SAM" id="MobiDB-lite"/>
    </source>
</evidence>
<evidence type="ECO:0000313" key="3">
    <source>
        <dbReference type="Proteomes" id="UP000789759"/>
    </source>
</evidence>
<accession>A0A9N9NL26</accession>